<dbReference type="InterPro" id="IPR036597">
    <property type="entry name" value="Fido-like_dom_sf"/>
</dbReference>
<accession>A0ABR7NFH4</accession>
<protein>
    <submittedName>
        <fullName evidence="4">Fic family protein</fullName>
    </submittedName>
</protein>
<reference evidence="4 5" key="1">
    <citation type="submission" date="2020-08" db="EMBL/GenBank/DDBJ databases">
        <title>Genome public.</title>
        <authorList>
            <person name="Liu C."/>
            <person name="Sun Q."/>
        </authorList>
    </citation>
    <scope>NUCLEOTIDE SEQUENCE [LARGE SCALE GENOMIC DNA]</scope>
    <source>
        <strain evidence="4 5">BX1</strain>
    </source>
</reference>
<dbReference type="EMBL" id="JACRTB010000003">
    <property type="protein sequence ID" value="MBC8575165.1"/>
    <property type="molecule type" value="Genomic_DNA"/>
</dbReference>
<evidence type="ECO:0000259" key="3">
    <source>
        <dbReference type="PROSITE" id="PS51459"/>
    </source>
</evidence>
<keyword evidence="2" id="KW-0804">Transcription</keyword>
<dbReference type="InterPro" id="IPR003812">
    <property type="entry name" value="Fido"/>
</dbReference>
<dbReference type="InterPro" id="IPR036390">
    <property type="entry name" value="WH_DNA-bd_sf"/>
</dbReference>
<evidence type="ECO:0000256" key="1">
    <source>
        <dbReference type="ARBA" id="ARBA00023015"/>
    </source>
</evidence>
<dbReference type="InterPro" id="IPR001034">
    <property type="entry name" value="DeoR_HTH"/>
</dbReference>
<dbReference type="Pfam" id="PF02661">
    <property type="entry name" value="Fic"/>
    <property type="match status" value="1"/>
</dbReference>
<dbReference type="Pfam" id="PF08220">
    <property type="entry name" value="HTH_DeoR"/>
    <property type="match status" value="1"/>
</dbReference>
<dbReference type="PANTHER" id="PTHR13504">
    <property type="entry name" value="FIDO DOMAIN-CONTAINING PROTEIN DDB_G0283145"/>
    <property type="match status" value="1"/>
</dbReference>
<feature type="domain" description="Fido" evidence="3">
    <location>
        <begin position="100"/>
        <end position="243"/>
    </location>
</feature>
<gene>
    <name evidence="4" type="ORF">H8717_01905</name>
</gene>
<keyword evidence="1" id="KW-0805">Transcription regulation</keyword>
<sequence length="328" mass="37121">MKNRKPPFEITNPMIDSVAEIAELVGNLTAANPYSANPTLRRVHRIRTIHSSLAIEQNTLSLEQVTAVLNGKHVLAPPKDIAEVKNAYEVYEHLDQLDPYSVDDLLTAHGILTRGLVEESGVFRTRPVGVVDHEGHILHFGTLPQYVPDLMTELLDWARTSEIHMLIRSCVFHYELELIHPFADGNGRIGRLWHTLLLSNWNPAFAWLPVESIIHDRQQEYYAAINASNDQGESTVFIEFMLSAIKASLIEVISTRDEMSDAPKDKPMLRWKTIEAYLKTHDHIMNAEVRELCGVSAATANRILSQLSQEGKLVKCRVHGHWAYRLAE</sequence>
<evidence type="ECO:0000313" key="5">
    <source>
        <dbReference type="Proteomes" id="UP000658131"/>
    </source>
</evidence>
<keyword evidence="5" id="KW-1185">Reference proteome</keyword>
<evidence type="ECO:0000256" key="2">
    <source>
        <dbReference type="ARBA" id="ARBA00023163"/>
    </source>
</evidence>
<dbReference type="SUPFAM" id="SSF46785">
    <property type="entry name" value="Winged helix' DNA-binding domain"/>
    <property type="match status" value="1"/>
</dbReference>
<organism evidence="4 5">
    <name type="scientific">Yanshouia hominis</name>
    <dbReference type="NCBI Taxonomy" id="2763673"/>
    <lineage>
        <taxon>Bacteria</taxon>
        <taxon>Bacillati</taxon>
        <taxon>Bacillota</taxon>
        <taxon>Clostridia</taxon>
        <taxon>Eubacteriales</taxon>
        <taxon>Oscillospiraceae</taxon>
        <taxon>Yanshouia</taxon>
    </lineage>
</organism>
<dbReference type="RefSeq" id="WP_262398822.1">
    <property type="nucleotide sequence ID" value="NZ_JACRTB010000003.1"/>
</dbReference>
<comment type="caution">
    <text evidence="4">The sequence shown here is derived from an EMBL/GenBank/DDBJ whole genome shotgun (WGS) entry which is preliminary data.</text>
</comment>
<dbReference type="PROSITE" id="PS51459">
    <property type="entry name" value="FIDO"/>
    <property type="match status" value="1"/>
</dbReference>
<dbReference type="InterPro" id="IPR036388">
    <property type="entry name" value="WH-like_DNA-bd_sf"/>
</dbReference>
<dbReference type="Gene3D" id="1.10.3290.10">
    <property type="entry name" value="Fido-like domain"/>
    <property type="match status" value="1"/>
</dbReference>
<dbReference type="PANTHER" id="PTHR13504:SF38">
    <property type="entry name" value="FIDO DOMAIN-CONTAINING PROTEIN"/>
    <property type="match status" value="1"/>
</dbReference>
<dbReference type="InterPro" id="IPR040198">
    <property type="entry name" value="Fido_containing"/>
</dbReference>
<dbReference type="Proteomes" id="UP000658131">
    <property type="component" value="Unassembled WGS sequence"/>
</dbReference>
<dbReference type="Gene3D" id="1.10.10.10">
    <property type="entry name" value="Winged helix-like DNA-binding domain superfamily/Winged helix DNA-binding domain"/>
    <property type="match status" value="1"/>
</dbReference>
<name>A0ABR7NFH4_9FIRM</name>
<dbReference type="SUPFAM" id="SSF140931">
    <property type="entry name" value="Fic-like"/>
    <property type="match status" value="1"/>
</dbReference>
<evidence type="ECO:0000313" key="4">
    <source>
        <dbReference type="EMBL" id="MBC8575165.1"/>
    </source>
</evidence>
<proteinExistence type="predicted"/>